<reference evidence="8" key="1">
    <citation type="journal article" date="2021" name="PeerJ">
        <title>Extensive microbial diversity within the chicken gut microbiome revealed by metagenomics and culture.</title>
        <authorList>
            <person name="Gilroy R."/>
            <person name="Ravi A."/>
            <person name="Getino M."/>
            <person name="Pursley I."/>
            <person name="Horton D.L."/>
            <person name="Alikhan N.F."/>
            <person name="Baker D."/>
            <person name="Gharbi K."/>
            <person name="Hall N."/>
            <person name="Watson M."/>
            <person name="Adriaenssens E.M."/>
            <person name="Foster-Nyarko E."/>
            <person name="Jarju S."/>
            <person name="Secka A."/>
            <person name="Antonio M."/>
            <person name="Oren A."/>
            <person name="Chaudhuri R.R."/>
            <person name="La Ragione R."/>
            <person name="Hildebrand F."/>
            <person name="Pallen M.J."/>
        </authorList>
    </citation>
    <scope>NUCLEOTIDE SEQUENCE</scope>
    <source>
        <strain evidence="8">F6-6636</strain>
    </source>
</reference>
<dbReference type="InterPro" id="IPR019264">
    <property type="entry name" value="DUF2179"/>
</dbReference>
<dbReference type="CDD" id="cd16380">
    <property type="entry name" value="YitT_C"/>
    <property type="match status" value="1"/>
</dbReference>
<feature type="transmembrane region" description="Helical" evidence="6">
    <location>
        <begin position="113"/>
        <end position="135"/>
    </location>
</feature>
<evidence type="ECO:0000256" key="4">
    <source>
        <dbReference type="ARBA" id="ARBA00022989"/>
    </source>
</evidence>
<keyword evidence="4 6" id="KW-1133">Transmembrane helix</keyword>
<dbReference type="Gene3D" id="3.30.70.120">
    <property type="match status" value="1"/>
</dbReference>
<dbReference type="PIRSF" id="PIRSF006483">
    <property type="entry name" value="Membrane_protein_YitT"/>
    <property type="match status" value="1"/>
</dbReference>
<feature type="transmembrane region" description="Helical" evidence="6">
    <location>
        <begin position="88"/>
        <end position="107"/>
    </location>
</feature>
<evidence type="ECO:0000313" key="8">
    <source>
        <dbReference type="EMBL" id="MBU3851406.1"/>
    </source>
</evidence>
<dbReference type="AlphaFoldDB" id="A0A948TIZ5"/>
<evidence type="ECO:0000256" key="2">
    <source>
        <dbReference type="ARBA" id="ARBA00022475"/>
    </source>
</evidence>
<keyword evidence="5 6" id="KW-0472">Membrane</keyword>
<protein>
    <submittedName>
        <fullName evidence="8">YitT family protein</fullName>
    </submittedName>
</protein>
<dbReference type="GO" id="GO:0005886">
    <property type="term" value="C:plasma membrane"/>
    <property type="evidence" value="ECO:0007669"/>
    <property type="project" value="UniProtKB-SubCell"/>
</dbReference>
<evidence type="ECO:0000256" key="5">
    <source>
        <dbReference type="ARBA" id="ARBA00023136"/>
    </source>
</evidence>
<reference evidence="8" key="2">
    <citation type="submission" date="2021-04" db="EMBL/GenBank/DDBJ databases">
        <authorList>
            <person name="Gilroy R."/>
        </authorList>
    </citation>
    <scope>NUCLEOTIDE SEQUENCE</scope>
    <source>
        <strain evidence="8">F6-6636</strain>
    </source>
</reference>
<keyword evidence="3 6" id="KW-0812">Transmembrane</keyword>
<dbReference type="Proteomes" id="UP000777303">
    <property type="component" value="Unassembled WGS sequence"/>
</dbReference>
<dbReference type="EMBL" id="JAHLFS010000023">
    <property type="protein sequence ID" value="MBU3851406.1"/>
    <property type="molecule type" value="Genomic_DNA"/>
</dbReference>
<evidence type="ECO:0000256" key="1">
    <source>
        <dbReference type="ARBA" id="ARBA00004651"/>
    </source>
</evidence>
<dbReference type="PANTHER" id="PTHR33545:SF5">
    <property type="entry name" value="UPF0750 MEMBRANE PROTEIN YITT"/>
    <property type="match status" value="1"/>
</dbReference>
<dbReference type="InterPro" id="IPR051461">
    <property type="entry name" value="UPF0750_membrane"/>
</dbReference>
<sequence>MNQLNSIMRRHQNWMKFSAALIYAIAVAVAMNFFWEPGKIYASGITGFAQLLHTVSVRFLPVHVSISLLIFLLNVPLLILAWFKIGHFFTIFTVVAVISSSLMIKWVPMTPLINNPIICALFGAIINGAGTGLALRSDISTGGLDIIGIVLNKKTGKSIGTINIIFNTFIILAAAFMYGWPNAFYSAISIFINGRMMDLVYSRQQKLQVMIVTNQSRRVINTIQQRLRRGITIVHDAEGAYHHEEKTVLFTVISRYEMHELEEAMHDADPYAFASITNAVKIIGQFYEKERK</sequence>
<feature type="domain" description="DUF2179" evidence="7">
    <location>
        <begin position="229"/>
        <end position="284"/>
    </location>
</feature>
<evidence type="ECO:0000256" key="6">
    <source>
        <dbReference type="SAM" id="Phobius"/>
    </source>
</evidence>
<comment type="subcellular location">
    <subcellularLocation>
        <location evidence="1">Cell membrane</location>
        <topology evidence="1">Multi-pass membrane protein</topology>
    </subcellularLocation>
</comment>
<name>A0A948TIZ5_9LACO</name>
<evidence type="ECO:0000259" key="7">
    <source>
        <dbReference type="Pfam" id="PF10035"/>
    </source>
</evidence>
<dbReference type="InterPro" id="IPR003740">
    <property type="entry name" value="YitT"/>
</dbReference>
<dbReference type="InterPro" id="IPR015867">
    <property type="entry name" value="N-reg_PII/ATP_PRibTrfase_C"/>
</dbReference>
<evidence type="ECO:0000313" key="9">
    <source>
        <dbReference type="Proteomes" id="UP000777303"/>
    </source>
</evidence>
<gene>
    <name evidence="8" type="ORF">H9901_01735</name>
</gene>
<accession>A0A948TIZ5</accession>
<comment type="caution">
    <text evidence="8">The sequence shown here is derived from an EMBL/GenBank/DDBJ whole genome shotgun (WGS) entry which is preliminary data.</text>
</comment>
<organism evidence="8 9">
    <name type="scientific">Candidatus Paralactobacillus gallistercoris</name>
    <dbReference type="NCBI Taxonomy" id="2838724"/>
    <lineage>
        <taxon>Bacteria</taxon>
        <taxon>Bacillati</taxon>
        <taxon>Bacillota</taxon>
        <taxon>Bacilli</taxon>
        <taxon>Lactobacillales</taxon>
        <taxon>Lactobacillaceae</taxon>
        <taxon>Lactobacillus</taxon>
    </lineage>
</organism>
<evidence type="ECO:0000256" key="3">
    <source>
        <dbReference type="ARBA" id="ARBA00022692"/>
    </source>
</evidence>
<feature type="transmembrane region" description="Helical" evidence="6">
    <location>
        <begin position="58"/>
        <end position="81"/>
    </location>
</feature>
<dbReference type="Pfam" id="PF02588">
    <property type="entry name" value="YitT_membrane"/>
    <property type="match status" value="1"/>
</dbReference>
<proteinExistence type="predicted"/>
<dbReference type="PANTHER" id="PTHR33545">
    <property type="entry name" value="UPF0750 MEMBRANE PROTEIN YITT-RELATED"/>
    <property type="match status" value="1"/>
</dbReference>
<dbReference type="Pfam" id="PF10035">
    <property type="entry name" value="DUF2179"/>
    <property type="match status" value="1"/>
</dbReference>
<keyword evidence="2" id="KW-1003">Cell membrane</keyword>
<feature type="transmembrane region" description="Helical" evidence="6">
    <location>
        <begin position="156"/>
        <end position="177"/>
    </location>
</feature>